<gene>
    <name evidence="4" type="ORF">A5810_000687</name>
    <name evidence="2" type="ORF">D9Z05_12110</name>
    <name evidence="3" type="ORF">DTX73_06975</name>
</gene>
<evidence type="ECO:0000313" key="4">
    <source>
        <dbReference type="EMBL" id="OTN96352.1"/>
    </source>
</evidence>
<keyword evidence="1" id="KW-1133">Transmembrane helix</keyword>
<organism evidence="4 5">
    <name type="scientific">Enterococcus faecium</name>
    <name type="common">Streptococcus faecium</name>
    <dbReference type="NCBI Taxonomy" id="1352"/>
    <lineage>
        <taxon>Bacteria</taxon>
        <taxon>Bacillati</taxon>
        <taxon>Bacillota</taxon>
        <taxon>Bacilli</taxon>
        <taxon>Lactobacillales</taxon>
        <taxon>Enterococcaceae</taxon>
        <taxon>Enterococcus</taxon>
    </lineage>
</organism>
<feature type="transmembrane region" description="Helical" evidence="1">
    <location>
        <begin position="12"/>
        <end position="32"/>
    </location>
</feature>
<dbReference type="EMBL" id="CP033041">
    <property type="protein sequence ID" value="AYM73951.1"/>
    <property type="molecule type" value="Genomic_DNA"/>
</dbReference>
<keyword evidence="1" id="KW-0812">Transmembrane</keyword>
<evidence type="ECO:0000313" key="3">
    <source>
        <dbReference type="EMBL" id="KAA0691246.1"/>
    </source>
</evidence>
<evidence type="ECO:0000313" key="7">
    <source>
        <dbReference type="Proteomes" id="UP000448762"/>
    </source>
</evidence>
<keyword evidence="1" id="KW-0472">Membrane</keyword>
<evidence type="ECO:0008006" key="8">
    <source>
        <dbReference type="Google" id="ProtNLM"/>
    </source>
</evidence>
<reference evidence="2 6" key="3">
    <citation type="submission" date="2018-10" db="EMBL/GenBank/DDBJ databases">
        <title>Escaping from acidified nitrite in gastric host defense: Transcriptomic basis for resistance to free nitrous acid in Enterococcus faecalis.</title>
        <authorList>
            <person name="Yu Z."/>
            <person name="Shi D."/>
            <person name="Liu W."/>
            <person name="Meng F."/>
        </authorList>
    </citation>
    <scope>NUCLEOTIDE SEQUENCE [LARGE SCALE GENOMIC DNA]</scope>
    <source>
        <strain evidence="2 6">JE1</strain>
    </source>
</reference>
<dbReference type="Proteomes" id="UP000194885">
    <property type="component" value="Unassembled WGS sequence"/>
</dbReference>
<evidence type="ECO:0000313" key="2">
    <source>
        <dbReference type="EMBL" id="AYM73951.1"/>
    </source>
</evidence>
<dbReference type="EMBL" id="NGKW01000001">
    <property type="protein sequence ID" value="OTN96352.1"/>
    <property type="molecule type" value="Genomic_DNA"/>
</dbReference>
<dbReference type="Proteomes" id="UP000448762">
    <property type="component" value="Unassembled WGS sequence"/>
</dbReference>
<protein>
    <recommendedName>
        <fullName evidence="8">Prepilin-type N-terminal cleavage/methylation domain-containing protein</fullName>
    </recommendedName>
</protein>
<dbReference type="Proteomes" id="UP000275747">
    <property type="component" value="Chromosome"/>
</dbReference>
<dbReference type="AlphaFoldDB" id="A0A242BMT8"/>
<proteinExistence type="predicted"/>
<reference evidence="3 7" key="2">
    <citation type="submission" date="2018-07" db="EMBL/GenBank/DDBJ databases">
        <title>High quality draft genome sequencing of Enterococcus faecium exhibiting probiotic potential isolated from mucus of freshwater fish.</title>
        <authorList>
            <person name="El-Jeni R."/>
            <person name="Ghedira K."/>
            <person name="Abdelhak S."/>
            <person name="El-Bour M."/>
            <person name="Bouhaouala-Zahar B."/>
        </authorList>
    </citation>
    <scope>NUCLEOTIDE SEQUENCE [LARGE SCALE GENOMIC DNA]</scope>
    <source>
        <strain evidence="3 7">R.A73</strain>
    </source>
</reference>
<evidence type="ECO:0000313" key="5">
    <source>
        <dbReference type="Proteomes" id="UP000194885"/>
    </source>
</evidence>
<dbReference type="EMBL" id="QOVC01000004">
    <property type="protein sequence ID" value="KAA0691246.1"/>
    <property type="molecule type" value="Genomic_DNA"/>
</dbReference>
<name>A0A242BMT8_ENTFC</name>
<evidence type="ECO:0000313" key="6">
    <source>
        <dbReference type="Proteomes" id="UP000275747"/>
    </source>
</evidence>
<evidence type="ECO:0000256" key="1">
    <source>
        <dbReference type="SAM" id="Phobius"/>
    </source>
</evidence>
<accession>A0A242BMT8</accession>
<sequence length="115" mass="13359">MDAIQKELNRKGFILLESLTALMIASVCVYLVSFGQLFLLQAEKNSGEEMLLIRMVYEDTKTQRIYHKRPERSEEMIMYDIQIVENNGVIEKVLVNMEKEAINIEKTRNPGIYAD</sequence>
<dbReference type="RefSeq" id="WP_002315634.1">
    <property type="nucleotide sequence ID" value="NZ_CABGQB010000009.1"/>
</dbReference>
<reference evidence="4 5" key="1">
    <citation type="submission" date="2017-05" db="EMBL/GenBank/DDBJ databases">
        <title>The Genome Sequence of Enterococcus faecium 7H8_DIV0219.</title>
        <authorList>
            <consortium name="The Broad Institute Genomics Platform"/>
            <consortium name="The Broad Institute Genomic Center for Infectious Diseases"/>
            <person name="Earl A."/>
            <person name="Manson A."/>
            <person name="Schwartman J."/>
            <person name="Gilmore M."/>
            <person name="Abouelleil A."/>
            <person name="Cao P."/>
            <person name="Chapman S."/>
            <person name="Cusick C."/>
            <person name="Shea T."/>
            <person name="Young S."/>
            <person name="Neafsey D."/>
            <person name="Nusbaum C."/>
            <person name="Birren B."/>
        </authorList>
    </citation>
    <scope>NUCLEOTIDE SEQUENCE [LARGE SCALE GENOMIC DNA]</scope>
    <source>
        <strain evidence="4 5">7H8_DIV0219</strain>
    </source>
</reference>